<evidence type="ECO:0000256" key="1">
    <source>
        <dbReference type="ARBA" id="ARBA00002963"/>
    </source>
</evidence>
<dbReference type="Gene3D" id="3.40.30.10">
    <property type="entry name" value="Glutaredoxin"/>
    <property type="match status" value="1"/>
</dbReference>
<keyword evidence="5" id="KW-0560">Oxidoreductase</keyword>
<keyword evidence="6" id="KW-0496">Mitochondrion</keyword>
<comment type="subcellular location">
    <subcellularLocation>
        <location evidence="2">Mitochondrion</location>
    </subcellularLocation>
</comment>
<keyword evidence="8" id="KW-1185">Reference proteome</keyword>
<evidence type="ECO:0000256" key="2">
    <source>
        <dbReference type="ARBA" id="ARBA00004173"/>
    </source>
</evidence>
<dbReference type="PANTHER" id="PTHR28071">
    <property type="entry name" value="REDOX PROTEIN FMP46, MITOCHONDRIAL-RELATED"/>
    <property type="match status" value="1"/>
</dbReference>
<dbReference type="InterPro" id="IPR012882">
    <property type="entry name" value="Fmp46"/>
</dbReference>
<dbReference type="InterPro" id="IPR036249">
    <property type="entry name" value="Thioredoxin-like_sf"/>
</dbReference>
<dbReference type="PANTHER" id="PTHR28071:SF1">
    <property type="entry name" value="REDOX PROTEIN FMP46, MITOCHONDRIAL-RELATED"/>
    <property type="match status" value="1"/>
</dbReference>
<proteinExistence type="inferred from homology"/>
<evidence type="ECO:0000256" key="5">
    <source>
        <dbReference type="ARBA" id="ARBA00023002"/>
    </source>
</evidence>
<accession>A0ABR4BEH7</accession>
<dbReference type="EMBL" id="JBHFEH010000008">
    <property type="protein sequence ID" value="KAL2056231.1"/>
    <property type="molecule type" value="Genomic_DNA"/>
</dbReference>
<evidence type="ECO:0000313" key="8">
    <source>
        <dbReference type="Proteomes" id="UP001590951"/>
    </source>
</evidence>
<keyword evidence="4" id="KW-0809">Transit peptide</keyword>
<reference evidence="7 8" key="1">
    <citation type="submission" date="2024-09" db="EMBL/GenBank/DDBJ databases">
        <title>Rethinking Asexuality: The Enigmatic Case of Functional Sexual Genes in Lepraria (Stereocaulaceae).</title>
        <authorList>
            <person name="Doellman M."/>
            <person name="Sun Y."/>
            <person name="Barcenas-Pena A."/>
            <person name="Lumbsch H.T."/>
            <person name="Grewe F."/>
        </authorList>
    </citation>
    <scope>NUCLEOTIDE SEQUENCE [LARGE SCALE GENOMIC DNA]</scope>
    <source>
        <strain evidence="7 8">Grewe 0041</strain>
    </source>
</reference>
<comment type="similarity">
    <text evidence="3">Belongs to the FMP46 family.</text>
</comment>
<evidence type="ECO:0000256" key="6">
    <source>
        <dbReference type="ARBA" id="ARBA00023128"/>
    </source>
</evidence>
<dbReference type="Proteomes" id="UP001590951">
    <property type="component" value="Unassembled WGS sequence"/>
</dbReference>
<evidence type="ECO:0000313" key="7">
    <source>
        <dbReference type="EMBL" id="KAL2056231.1"/>
    </source>
</evidence>
<evidence type="ECO:0000256" key="4">
    <source>
        <dbReference type="ARBA" id="ARBA00022946"/>
    </source>
</evidence>
<dbReference type="SUPFAM" id="SSF52833">
    <property type="entry name" value="Thioredoxin-like"/>
    <property type="match status" value="1"/>
</dbReference>
<protein>
    <submittedName>
        <fullName evidence="7">Uncharacterized protein</fullName>
    </submittedName>
</protein>
<sequence>MFRFHKSLDIITLFHKPSIPASLRVLTLLKQVSAHASTTATEDQATDHTSQNKLQRTEFQLNVTEDPPTGDQLRTIIEYAGDRKASQIVDGARDASDAMHKLSQDVNKFKAPVTVDWNNGRAVIGDNESEIMKMIGQLPKETGQVDV</sequence>
<evidence type="ECO:0000256" key="3">
    <source>
        <dbReference type="ARBA" id="ARBA00009734"/>
    </source>
</evidence>
<dbReference type="Pfam" id="PF07955">
    <property type="entry name" value="DUF1687"/>
    <property type="match status" value="1"/>
</dbReference>
<gene>
    <name evidence="7" type="ORF">ABVK25_003254</name>
</gene>
<name>A0ABR4BEH7_9LECA</name>
<comment type="function">
    <text evidence="1">Putative mitochondrial redox protein which could be involved in the reduction of small toxic molecules.</text>
</comment>
<organism evidence="7 8">
    <name type="scientific">Lepraria finkii</name>
    <dbReference type="NCBI Taxonomy" id="1340010"/>
    <lineage>
        <taxon>Eukaryota</taxon>
        <taxon>Fungi</taxon>
        <taxon>Dikarya</taxon>
        <taxon>Ascomycota</taxon>
        <taxon>Pezizomycotina</taxon>
        <taxon>Lecanoromycetes</taxon>
        <taxon>OSLEUM clade</taxon>
        <taxon>Lecanoromycetidae</taxon>
        <taxon>Lecanorales</taxon>
        <taxon>Lecanorineae</taxon>
        <taxon>Stereocaulaceae</taxon>
        <taxon>Lepraria</taxon>
    </lineage>
</organism>
<comment type="caution">
    <text evidence="7">The sequence shown here is derived from an EMBL/GenBank/DDBJ whole genome shotgun (WGS) entry which is preliminary data.</text>
</comment>